<dbReference type="Pfam" id="PF14310">
    <property type="entry name" value="Fn3-like"/>
    <property type="match status" value="1"/>
</dbReference>
<evidence type="ECO:0000256" key="1">
    <source>
        <dbReference type="ARBA" id="ARBA00005336"/>
    </source>
</evidence>
<feature type="domain" description="Fibronectin type III-like" evidence="3">
    <location>
        <begin position="191"/>
        <end position="261"/>
    </location>
</feature>
<dbReference type="InterPro" id="IPR002772">
    <property type="entry name" value="Glyco_hydro_3_C"/>
</dbReference>
<dbReference type="Gene3D" id="3.40.50.1700">
    <property type="entry name" value="Glycoside hydrolase family 3 C-terminal domain"/>
    <property type="match status" value="1"/>
</dbReference>
<dbReference type="GO" id="GO:0005975">
    <property type="term" value="P:carbohydrate metabolic process"/>
    <property type="evidence" value="ECO:0007669"/>
    <property type="project" value="InterPro"/>
</dbReference>
<protein>
    <submittedName>
        <fullName evidence="4">Beta-glucosidase</fullName>
        <ecNumber evidence="4">3.2.1.21</ecNumber>
    </submittedName>
</protein>
<dbReference type="AlphaFoldDB" id="A0A3B1BKG8"/>
<dbReference type="EMBL" id="UOGD01000103">
    <property type="protein sequence ID" value="VAX18469.1"/>
    <property type="molecule type" value="Genomic_DNA"/>
</dbReference>
<gene>
    <name evidence="4" type="ORF">MNBD_IGNAVI01-2528</name>
</gene>
<evidence type="ECO:0000313" key="4">
    <source>
        <dbReference type="EMBL" id="VAX18469.1"/>
    </source>
</evidence>
<reference evidence="4" key="1">
    <citation type="submission" date="2018-06" db="EMBL/GenBank/DDBJ databases">
        <authorList>
            <person name="Zhirakovskaya E."/>
        </authorList>
    </citation>
    <scope>NUCLEOTIDE SEQUENCE</scope>
</reference>
<keyword evidence="2 4" id="KW-0378">Hydrolase</keyword>
<organism evidence="4">
    <name type="scientific">hydrothermal vent metagenome</name>
    <dbReference type="NCBI Taxonomy" id="652676"/>
    <lineage>
        <taxon>unclassified sequences</taxon>
        <taxon>metagenomes</taxon>
        <taxon>ecological metagenomes</taxon>
    </lineage>
</organism>
<dbReference type="PANTHER" id="PTHR42715">
    <property type="entry name" value="BETA-GLUCOSIDASE"/>
    <property type="match status" value="1"/>
</dbReference>
<evidence type="ECO:0000259" key="3">
    <source>
        <dbReference type="SMART" id="SM01217"/>
    </source>
</evidence>
<keyword evidence="4" id="KW-0326">Glycosidase</keyword>
<dbReference type="FunFam" id="2.60.40.10:FF:000495">
    <property type="entry name" value="Periplasmic beta-glucosidase"/>
    <property type="match status" value="1"/>
</dbReference>
<dbReference type="EC" id="3.2.1.21" evidence="4"/>
<sequence>VDAASRSEVVILAIGLDQTYEGESVDRVRLALDDDQLKLVDRVLAANHNIVVVLYNGTPITMDGWLEKTPAVIEAFYPGQEGGNALADILFGDVNPSGKLPITFPRNEKETPVANTYPGTKEVANYDEGIFVGYRWYDKENVEPLFPFGYGLSYTTFEFSDIKLSKASMTESDSIFVKVTVTNSGKVAGDEVVQMYISDKESSIKREVKSLKGFKRVSLEPGESKTVSMKIDKSALAFYDVDSGSWIVEPGEFDVLIGNSSRNILLKDSFTIE</sequence>
<name>A0A3B1BKG8_9ZZZZ</name>
<accession>A0A3B1BKG8</accession>
<dbReference type="InterPro" id="IPR026891">
    <property type="entry name" value="Fn3-like"/>
</dbReference>
<dbReference type="GO" id="GO:0008422">
    <property type="term" value="F:beta-glucosidase activity"/>
    <property type="evidence" value="ECO:0007669"/>
    <property type="project" value="UniProtKB-EC"/>
</dbReference>
<evidence type="ECO:0000256" key="2">
    <source>
        <dbReference type="ARBA" id="ARBA00022801"/>
    </source>
</evidence>
<dbReference type="SUPFAM" id="SSF52279">
    <property type="entry name" value="Beta-D-glucan exohydrolase, C-terminal domain"/>
    <property type="match status" value="1"/>
</dbReference>
<proteinExistence type="inferred from homology"/>
<dbReference type="InterPro" id="IPR050288">
    <property type="entry name" value="Cellulose_deg_GH3"/>
</dbReference>
<dbReference type="SMART" id="SM01217">
    <property type="entry name" value="Fn3_like"/>
    <property type="match status" value="1"/>
</dbReference>
<dbReference type="PANTHER" id="PTHR42715:SF10">
    <property type="entry name" value="BETA-GLUCOSIDASE"/>
    <property type="match status" value="1"/>
</dbReference>
<feature type="non-terminal residue" evidence="4">
    <location>
        <position position="1"/>
    </location>
</feature>
<dbReference type="InterPro" id="IPR013783">
    <property type="entry name" value="Ig-like_fold"/>
</dbReference>
<dbReference type="InterPro" id="IPR036881">
    <property type="entry name" value="Glyco_hydro_3_C_sf"/>
</dbReference>
<dbReference type="Pfam" id="PF01915">
    <property type="entry name" value="Glyco_hydro_3_C"/>
    <property type="match status" value="1"/>
</dbReference>
<dbReference type="Gene3D" id="2.60.40.10">
    <property type="entry name" value="Immunoglobulins"/>
    <property type="match status" value="1"/>
</dbReference>
<comment type="similarity">
    <text evidence="1">Belongs to the glycosyl hydrolase 3 family.</text>
</comment>